<organism evidence="5 6">
    <name type="scientific">Ziziphus jujuba</name>
    <name type="common">Chinese jujube</name>
    <name type="synonym">Ziziphus sativa</name>
    <dbReference type="NCBI Taxonomy" id="326968"/>
    <lineage>
        <taxon>Eukaryota</taxon>
        <taxon>Viridiplantae</taxon>
        <taxon>Streptophyta</taxon>
        <taxon>Embryophyta</taxon>
        <taxon>Tracheophyta</taxon>
        <taxon>Spermatophyta</taxon>
        <taxon>Magnoliopsida</taxon>
        <taxon>eudicotyledons</taxon>
        <taxon>Gunneridae</taxon>
        <taxon>Pentapetalae</taxon>
        <taxon>rosids</taxon>
        <taxon>fabids</taxon>
        <taxon>Rosales</taxon>
        <taxon>Rhamnaceae</taxon>
        <taxon>Paliureae</taxon>
        <taxon>Ziziphus</taxon>
    </lineage>
</organism>
<dbReference type="SUPFAM" id="SSF48403">
    <property type="entry name" value="Ankyrin repeat"/>
    <property type="match status" value="1"/>
</dbReference>
<dbReference type="Gene3D" id="1.25.40.20">
    <property type="entry name" value="Ankyrin repeat-containing domain"/>
    <property type="match status" value="1"/>
</dbReference>
<evidence type="ECO:0000256" key="2">
    <source>
        <dbReference type="ARBA" id="ARBA00023043"/>
    </source>
</evidence>
<evidence type="ECO:0000256" key="3">
    <source>
        <dbReference type="PROSITE-ProRule" id="PRU00023"/>
    </source>
</evidence>
<dbReference type="Proteomes" id="UP001652623">
    <property type="component" value="Chromosome 8"/>
</dbReference>
<feature type="transmembrane region" description="Helical" evidence="4">
    <location>
        <begin position="220"/>
        <end position="244"/>
    </location>
</feature>
<gene>
    <name evidence="6" type="primary">LOC132805023</name>
</gene>
<feature type="repeat" description="ANK" evidence="3">
    <location>
        <begin position="22"/>
        <end position="49"/>
    </location>
</feature>
<evidence type="ECO:0000313" key="5">
    <source>
        <dbReference type="Proteomes" id="UP001652623"/>
    </source>
</evidence>
<dbReference type="Pfam" id="PF12796">
    <property type="entry name" value="Ank_2"/>
    <property type="match status" value="1"/>
</dbReference>
<dbReference type="PROSITE" id="PS50088">
    <property type="entry name" value="ANK_REPEAT"/>
    <property type="match status" value="1"/>
</dbReference>
<evidence type="ECO:0000256" key="4">
    <source>
        <dbReference type="SAM" id="Phobius"/>
    </source>
</evidence>
<dbReference type="InterPro" id="IPR036770">
    <property type="entry name" value="Ankyrin_rpt-contain_sf"/>
</dbReference>
<evidence type="ECO:0000313" key="6">
    <source>
        <dbReference type="RefSeq" id="XP_060675750.1"/>
    </source>
</evidence>
<dbReference type="InterPro" id="IPR002110">
    <property type="entry name" value="Ankyrin_rpt"/>
</dbReference>
<keyword evidence="4" id="KW-0812">Transmembrane</keyword>
<keyword evidence="1" id="KW-0677">Repeat</keyword>
<keyword evidence="4" id="KW-0472">Membrane</keyword>
<dbReference type="RefSeq" id="XP_060675750.1">
    <property type="nucleotide sequence ID" value="XM_060819767.1"/>
</dbReference>
<name>A0ABM4AGA8_ZIZJJ</name>
<evidence type="ECO:0000256" key="1">
    <source>
        <dbReference type="ARBA" id="ARBA00022737"/>
    </source>
</evidence>
<dbReference type="GeneID" id="132805023"/>
<keyword evidence="5" id="KW-1185">Reference proteome</keyword>
<keyword evidence="4" id="KW-1133">Transmembrane helix</keyword>
<protein>
    <submittedName>
        <fullName evidence="6">Ankyrin repeat-containing protein BDA1-like</fullName>
    </submittedName>
</protein>
<dbReference type="PANTHER" id="PTHR24186">
    <property type="entry name" value="PROTEIN PHOSPHATASE 1 REGULATORY SUBUNIT"/>
    <property type="match status" value="1"/>
</dbReference>
<keyword evidence="2 3" id="KW-0040">ANK repeat</keyword>
<dbReference type="PROSITE" id="PS50297">
    <property type="entry name" value="ANK_REP_REGION"/>
    <property type="match status" value="1"/>
</dbReference>
<proteinExistence type="predicted"/>
<sequence length="264" mass="29277">MKFVELFLDQMNNDKFLARDKEGMTALHISATNGHVDVITTLMDKCPDIYQLLDENDPTALHVAVESREEKVVKFFLQSITFQDLVNEKDKEGNTAFHLVSAQVDVQILGMLANDSNIDKRATNDEGMTFVGIILSNKKLKDIEIAVTNMHTRAQLKIMLELKIDTGVASSEQNHIIAAATFAVTGQQEAISKAAQLEAKVTMVVATGLQVAYPGSLPRVILLTLVLLFPIVFTAIMFTAVNTIKMFRSTRRKEPHNTVSGLWS</sequence>
<dbReference type="PANTHER" id="PTHR24186:SF50">
    <property type="entry name" value="ANKYRIN REPEAT-CONTAINING PROTEIN ITN1-LIKE ISOFORM X1"/>
    <property type="match status" value="1"/>
</dbReference>
<reference evidence="6" key="1">
    <citation type="submission" date="2025-08" db="UniProtKB">
        <authorList>
            <consortium name="RefSeq"/>
        </authorList>
    </citation>
    <scope>IDENTIFICATION</scope>
    <source>
        <tissue evidence="6">Seedling</tissue>
    </source>
</reference>
<accession>A0ABM4AGA8</accession>
<dbReference type="SMART" id="SM00248">
    <property type="entry name" value="ANK"/>
    <property type="match status" value="3"/>
</dbReference>